<evidence type="ECO:0000313" key="3">
    <source>
        <dbReference type="EMBL" id="TYI85402.1"/>
    </source>
</evidence>
<dbReference type="PANTHER" id="PTHR34947:SF2">
    <property type="entry name" value="TRANSMEMBRANE PROTEIN"/>
    <property type="match status" value="1"/>
</dbReference>
<dbReference type="AlphaFoldDB" id="A0A5D2V873"/>
<evidence type="ECO:0000256" key="1">
    <source>
        <dbReference type="SAM" id="MobiDB-lite"/>
    </source>
</evidence>
<feature type="compositionally biased region" description="Acidic residues" evidence="1">
    <location>
        <begin position="155"/>
        <end position="200"/>
    </location>
</feature>
<gene>
    <name evidence="3" type="ORF">E1A91_D05G439800v1</name>
</gene>
<dbReference type="Proteomes" id="UP000323597">
    <property type="component" value="Chromosome D05"/>
</dbReference>
<protein>
    <recommendedName>
        <fullName evidence="5">DUF4408 domain-containing protein</fullName>
    </recommendedName>
</protein>
<reference evidence="3 4" key="1">
    <citation type="submission" date="2019-07" db="EMBL/GenBank/DDBJ databases">
        <title>WGS assembly of Gossypium mustelinum.</title>
        <authorList>
            <person name="Chen Z.J."/>
            <person name="Sreedasyam A."/>
            <person name="Ando A."/>
            <person name="Song Q."/>
            <person name="De L."/>
            <person name="Hulse-Kemp A."/>
            <person name="Ding M."/>
            <person name="Ye W."/>
            <person name="Kirkbride R."/>
            <person name="Jenkins J."/>
            <person name="Plott C."/>
            <person name="Lovell J."/>
            <person name="Lin Y.-M."/>
            <person name="Vaughn R."/>
            <person name="Liu B."/>
            <person name="Li W."/>
            <person name="Simpson S."/>
            <person name="Scheffler B."/>
            <person name="Saski C."/>
            <person name="Grover C."/>
            <person name="Hu G."/>
            <person name="Conover J."/>
            <person name="Carlson J."/>
            <person name="Shu S."/>
            <person name="Boston L."/>
            <person name="Williams M."/>
            <person name="Peterson D."/>
            <person name="Mcgee K."/>
            <person name="Jones D."/>
            <person name="Wendel J."/>
            <person name="Stelly D."/>
            <person name="Grimwood J."/>
            <person name="Schmutz J."/>
        </authorList>
    </citation>
    <scope>NUCLEOTIDE SEQUENCE [LARGE SCALE GENOMIC DNA]</scope>
    <source>
        <strain evidence="3">1408120.09</strain>
    </source>
</reference>
<evidence type="ECO:0000256" key="2">
    <source>
        <dbReference type="SAM" id="Phobius"/>
    </source>
</evidence>
<feature type="transmembrane region" description="Helical" evidence="2">
    <location>
        <begin position="73"/>
        <end position="92"/>
    </location>
</feature>
<name>A0A5D2V873_GOSMU</name>
<keyword evidence="4" id="KW-1185">Reference proteome</keyword>
<dbReference type="EMBL" id="CM017653">
    <property type="protein sequence ID" value="TYI85402.1"/>
    <property type="molecule type" value="Genomic_DNA"/>
</dbReference>
<evidence type="ECO:0000313" key="4">
    <source>
        <dbReference type="Proteomes" id="UP000323597"/>
    </source>
</evidence>
<dbReference type="PANTHER" id="PTHR34947">
    <property type="entry name" value="TRANSMEMBRANE PROTEIN"/>
    <property type="match status" value="1"/>
</dbReference>
<feature type="region of interest" description="Disordered" evidence="1">
    <location>
        <begin position="139"/>
        <end position="210"/>
    </location>
</feature>
<feature type="transmembrane region" description="Helical" evidence="2">
    <location>
        <begin position="29"/>
        <end position="52"/>
    </location>
</feature>
<evidence type="ECO:0008006" key="5">
    <source>
        <dbReference type="Google" id="ProtNLM"/>
    </source>
</evidence>
<keyword evidence="2" id="KW-0472">Membrane</keyword>
<keyword evidence="2" id="KW-0812">Transmembrane</keyword>
<organism evidence="3 4">
    <name type="scientific">Gossypium mustelinum</name>
    <name type="common">Cotton</name>
    <name type="synonym">Gossypium caicoense</name>
    <dbReference type="NCBI Taxonomy" id="34275"/>
    <lineage>
        <taxon>Eukaryota</taxon>
        <taxon>Viridiplantae</taxon>
        <taxon>Streptophyta</taxon>
        <taxon>Embryophyta</taxon>
        <taxon>Tracheophyta</taxon>
        <taxon>Spermatophyta</taxon>
        <taxon>Magnoliopsida</taxon>
        <taxon>eudicotyledons</taxon>
        <taxon>Gunneridae</taxon>
        <taxon>Pentapetalae</taxon>
        <taxon>rosids</taxon>
        <taxon>malvids</taxon>
        <taxon>Malvales</taxon>
        <taxon>Malvaceae</taxon>
        <taxon>Malvoideae</taxon>
        <taxon>Gossypium</taxon>
    </lineage>
</organism>
<proteinExistence type="predicted"/>
<accession>A0A5D2V873</accession>
<sequence>MDQTGNQKQKQSLMSQFIETQFHRNLTQLLLSVSIFSLFFSHSYCLSLFHSFSFTFHNTLAFKFISHNIDKNFIFLLCNGLLVFLAKFSGLFSSSSQQSNLSDDHYNHQSFKSYTYIPQTESTRLDASTPLLDLEKEENAGFVDEEAKGSSIDEPFVEDNEESETYEPEEEEEEEEEDIEEREHYEPEEEEEEEEEEELMEGNNVLSTEEMNKRFDEFIRKMKEGLRIEAQQQLVMV</sequence>
<keyword evidence="2" id="KW-1133">Transmembrane helix</keyword>